<evidence type="ECO:0000256" key="2">
    <source>
        <dbReference type="ARBA" id="ARBA00007998"/>
    </source>
</evidence>
<feature type="transmembrane region" description="Helical" evidence="8">
    <location>
        <begin position="75"/>
        <end position="99"/>
    </location>
</feature>
<feature type="transmembrane region" description="Helical" evidence="8">
    <location>
        <begin position="12"/>
        <end position="30"/>
    </location>
</feature>
<dbReference type="PANTHER" id="PTHR34975">
    <property type="entry name" value="SPORE GERMINATION PROTEIN A2"/>
    <property type="match status" value="1"/>
</dbReference>
<dbReference type="Proteomes" id="UP000198972">
    <property type="component" value="Unassembled WGS sequence"/>
</dbReference>
<feature type="transmembrane region" description="Helical" evidence="8">
    <location>
        <begin position="139"/>
        <end position="162"/>
    </location>
</feature>
<dbReference type="AlphaFoldDB" id="A0A1G7KTV8"/>
<feature type="transmembrane region" description="Helical" evidence="8">
    <location>
        <begin position="36"/>
        <end position="54"/>
    </location>
</feature>
<keyword evidence="3" id="KW-0813">Transport</keyword>
<keyword evidence="6 8" id="KW-1133">Transmembrane helix</keyword>
<evidence type="ECO:0000256" key="5">
    <source>
        <dbReference type="ARBA" id="ARBA00022692"/>
    </source>
</evidence>
<feature type="transmembrane region" description="Helical" evidence="8">
    <location>
        <begin position="215"/>
        <end position="238"/>
    </location>
</feature>
<evidence type="ECO:0000256" key="8">
    <source>
        <dbReference type="SAM" id="Phobius"/>
    </source>
</evidence>
<protein>
    <submittedName>
        <fullName evidence="9">Spore germination protein KB</fullName>
    </submittedName>
</protein>
<dbReference type="PANTHER" id="PTHR34975:SF2">
    <property type="entry name" value="SPORE GERMINATION PROTEIN A2"/>
    <property type="match status" value="1"/>
</dbReference>
<evidence type="ECO:0000256" key="3">
    <source>
        <dbReference type="ARBA" id="ARBA00022448"/>
    </source>
</evidence>
<dbReference type="GO" id="GO:0016020">
    <property type="term" value="C:membrane"/>
    <property type="evidence" value="ECO:0007669"/>
    <property type="project" value="UniProtKB-SubCell"/>
</dbReference>
<evidence type="ECO:0000256" key="1">
    <source>
        <dbReference type="ARBA" id="ARBA00004141"/>
    </source>
</evidence>
<accession>A0A1G7KTV8</accession>
<keyword evidence="10" id="KW-1185">Reference proteome</keyword>
<dbReference type="GO" id="GO:0009847">
    <property type="term" value="P:spore germination"/>
    <property type="evidence" value="ECO:0007669"/>
    <property type="project" value="InterPro"/>
</dbReference>
<keyword evidence="7 8" id="KW-0472">Membrane</keyword>
<evidence type="ECO:0000256" key="7">
    <source>
        <dbReference type="ARBA" id="ARBA00023136"/>
    </source>
</evidence>
<evidence type="ECO:0000313" key="9">
    <source>
        <dbReference type="EMBL" id="SDF40370.1"/>
    </source>
</evidence>
<dbReference type="STRING" id="670482.SAMN04488542_11065"/>
<sequence>MLKSVTSSQIFSLFNLYIFTTVIAFLAGALISGSNYSTPVATLIGSFLALLMMYPSYRVGMSRPDQFLSDYGREIVGSTLHTIFIILIVIANFALAAVNLRNLSDFLLMEYLVGTPSWSVILLFCICVAYAVRSGLPTIFRVAQGIFIITAIVFFVIPFLSAAEIEQDMLIALITHLNFKHLGVGTYITTAVFGELAFIYLVFPYLHAPGKLYKTFFTTTISSLFLIFTHLIPILLAFGPDLAANLTYPDMELIRFIRNGSFFETLDPILIILWLTSLFVKIAFTIFIIVSCLSQLTKTKDHKPFTLSVTAFAAVLSLTIARSQPELNEYIMVGALPILLITEFIIPWIYWIVGAFRSPKRASNNQPNKT</sequence>
<feature type="transmembrane region" description="Helical" evidence="8">
    <location>
        <begin position="305"/>
        <end position="324"/>
    </location>
</feature>
<dbReference type="EMBL" id="FNBG01000010">
    <property type="protein sequence ID" value="SDF40370.1"/>
    <property type="molecule type" value="Genomic_DNA"/>
</dbReference>
<feature type="transmembrane region" description="Helical" evidence="8">
    <location>
        <begin position="182"/>
        <end position="203"/>
    </location>
</feature>
<comment type="subcellular location">
    <subcellularLocation>
        <location evidence="1">Membrane</location>
        <topology evidence="1">Multi-pass membrane protein</topology>
    </subcellularLocation>
</comment>
<keyword evidence="5 8" id="KW-0812">Transmembrane</keyword>
<name>A0A1G7KTV8_9BACL</name>
<keyword evidence="4" id="KW-0309">Germination</keyword>
<dbReference type="InterPro" id="IPR004761">
    <property type="entry name" value="Spore_GerAB"/>
</dbReference>
<organism evidence="9 10">
    <name type="scientific">Fontibacillus panacisegetis</name>
    <dbReference type="NCBI Taxonomy" id="670482"/>
    <lineage>
        <taxon>Bacteria</taxon>
        <taxon>Bacillati</taxon>
        <taxon>Bacillota</taxon>
        <taxon>Bacilli</taxon>
        <taxon>Bacillales</taxon>
        <taxon>Paenibacillaceae</taxon>
        <taxon>Fontibacillus</taxon>
    </lineage>
</organism>
<feature type="transmembrane region" description="Helical" evidence="8">
    <location>
        <begin position="111"/>
        <end position="132"/>
    </location>
</feature>
<feature type="transmembrane region" description="Helical" evidence="8">
    <location>
        <begin position="269"/>
        <end position="293"/>
    </location>
</feature>
<evidence type="ECO:0000256" key="4">
    <source>
        <dbReference type="ARBA" id="ARBA00022544"/>
    </source>
</evidence>
<proteinExistence type="inferred from homology"/>
<feature type="transmembrane region" description="Helical" evidence="8">
    <location>
        <begin position="330"/>
        <end position="353"/>
    </location>
</feature>
<comment type="similarity">
    <text evidence="2">Belongs to the amino acid-polyamine-organocation (APC) superfamily. Spore germination protein (SGP) (TC 2.A.3.9) family.</text>
</comment>
<evidence type="ECO:0000313" key="10">
    <source>
        <dbReference type="Proteomes" id="UP000198972"/>
    </source>
</evidence>
<evidence type="ECO:0000256" key="6">
    <source>
        <dbReference type="ARBA" id="ARBA00022989"/>
    </source>
</evidence>
<dbReference type="OrthoDB" id="2663238at2"/>
<dbReference type="RefSeq" id="WP_091229440.1">
    <property type="nucleotide sequence ID" value="NZ_FNBG01000010.1"/>
</dbReference>
<dbReference type="Pfam" id="PF03845">
    <property type="entry name" value="Spore_permease"/>
    <property type="match status" value="1"/>
</dbReference>
<reference evidence="9 10" key="1">
    <citation type="submission" date="2016-10" db="EMBL/GenBank/DDBJ databases">
        <authorList>
            <person name="de Groot N.N."/>
        </authorList>
    </citation>
    <scope>NUCLEOTIDE SEQUENCE [LARGE SCALE GENOMIC DNA]</scope>
    <source>
        <strain evidence="9 10">DSM 28129</strain>
    </source>
</reference>
<gene>
    <name evidence="9" type="ORF">SAMN04488542_11065</name>
</gene>